<organism evidence="3 4">
    <name type="scientific">Glossina pallidipes</name>
    <name type="common">Tsetse fly</name>
    <dbReference type="NCBI Taxonomy" id="7398"/>
    <lineage>
        <taxon>Eukaryota</taxon>
        <taxon>Metazoa</taxon>
        <taxon>Ecdysozoa</taxon>
        <taxon>Arthropoda</taxon>
        <taxon>Hexapoda</taxon>
        <taxon>Insecta</taxon>
        <taxon>Pterygota</taxon>
        <taxon>Neoptera</taxon>
        <taxon>Endopterygota</taxon>
        <taxon>Diptera</taxon>
        <taxon>Brachycera</taxon>
        <taxon>Muscomorpha</taxon>
        <taxon>Hippoboscoidea</taxon>
        <taxon>Glossinidae</taxon>
        <taxon>Glossina</taxon>
    </lineage>
</organism>
<feature type="compositionally biased region" description="Basic and acidic residues" evidence="1">
    <location>
        <begin position="262"/>
        <end position="282"/>
    </location>
</feature>
<dbReference type="InterPro" id="IPR026171">
    <property type="entry name" value="FANCI"/>
</dbReference>
<evidence type="ECO:0000313" key="3">
    <source>
        <dbReference type="EnsemblMetazoa" id="GPAI001516-PA"/>
    </source>
</evidence>
<dbReference type="Pfam" id="PF14678">
    <property type="entry name" value="FANCI_S4"/>
    <property type="match status" value="1"/>
</dbReference>
<accession>A0A1A9Z292</accession>
<dbReference type="GO" id="GO:0070182">
    <property type="term" value="F:DNA polymerase binding"/>
    <property type="evidence" value="ECO:0007669"/>
    <property type="project" value="TreeGrafter"/>
</dbReference>
<proteinExistence type="predicted"/>
<dbReference type="STRING" id="7398.A0A1A9Z292"/>
<feature type="domain" description="FANCI solenoid 4" evidence="2">
    <location>
        <begin position="82"/>
        <end position="183"/>
    </location>
</feature>
<keyword evidence="4" id="KW-1185">Reference proteome</keyword>
<name>A0A1A9Z292_GLOPL</name>
<evidence type="ECO:0000259" key="2">
    <source>
        <dbReference type="Pfam" id="PF14678"/>
    </source>
</evidence>
<protein>
    <recommendedName>
        <fullName evidence="2">FANCI solenoid 4 domain-containing protein</fullName>
    </recommendedName>
</protein>
<sequence length="309" mass="35521">MNQLNFLGGLMACCVNAETVKHLLGLFKEHGNLMERLKLRIDVESYSQLLKFCQNYEISNKELNLIRKLLLHFSKLWSSIRDEIQEKVIESSYMLSIDSCIADFNNFTNVFIPLGTCLDGLLKVIIQNYVYLKNVMKYFLNFCEDVAAWDKIDILKVVGKALPSNFHALITYIDSNVFDMDKKHKPNSENFNKSIVLLAKKADLRLVNFVHAGTTRDYRVEASGLKAGIGRTLSHNSQIEDADMTNDNNGIERIEEESRLLENQENENKQDVQEQDTNDNHHTGHSKYLKAEENGSKSFCLKETEKRIM</sequence>
<evidence type="ECO:0000313" key="4">
    <source>
        <dbReference type="Proteomes" id="UP000092445"/>
    </source>
</evidence>
<dbReference type="EnsemblMetazoa" id="GPAI001516-RA">
    <property type="protein sequence ID" value="GPAI001516-PA"/>
    <property type="gene ID" value="GPAI001516"/>
</dbReference>
<reference evidence="3" key="2">
    <citation type="submission" date="2020-05" db="UniProtKB">
        <authorList>
            <consortium name="EnsemblMetazoa"/>
        </authorList>
    </citation>
    <scope>IDENTIFICATION</scope>
    <source>
        <strain evidence="3">IAEA</strain>
    </source>
</reference>
<dbReference type="InterPro" id="IPR029314">
    <property type="entry name" value="FANCI_S4"/>
</dbReference>
<dbReference type="AlphaFoldDB" id="A0A1A9Z292"/>
<dbReference type="GO" id="GO:0006281">
    <property type="term" value="P:DNA repair"/>
    <property type="evidence" value="ECO:0007669"/>
    <property type="project" value="InterPro"/>
</dbReference>
<dbReference type="PANTHER" id="PTHR21818:SF0">
    <property type="entry name" value="FANCONI ANEMIA GROUP I PROTEIN"/>
    <property type="match status" value="1"/>
</dbReference>
<dbReference type="PANTHER" id="PTHR21818">
    <property type="entry name" value="BC025462 PROTEIN"/>
    <property type="match status" value="1"/>
</dbReference>
<evidence type="ECO:0000256" key="1">
    <source>
        <dbReference type="SAM" id="MobiDB-lite"/>
    </source>
</evidence>
<reference evidence="4" key="1">
    <citation type="submission" date="2014-03" db="EMBL/GenBank/DDBJ databases">
        <authorList>
            <person name="Aksoy S."/>
            <person name="Warren W."/>
            <person name="Wilson R.K."/>
        </authorList>
    </citation>
    <scope>NUCLEOTIDE SEQUENCE [LARGE SCALE GENOMIC DNA]</scope>
    <source>
        <strain evidence="4">IAEA</strain>
    </source>
</reference>
<dbReference type="Proteomes" id="UP000092445">
    <property type="component" value="Unassembled WGS sequence"/>
</dbReference>
<feature type="region of interest" description="Disordered" evidence="1">
    <location>
        <begin position="262"/>
        <end position="292"/>
    </location>
</feature>
<dbReference type="VEuPathDB" id="VectorBase:GPAI001516"/>